<evidence type="ECO:0000313" key="1">
    <source>
        <dbReference type="EMBL" id="KAH6939923.1"/>
    </source>
</evidence>
<dbReference type="Proteomes" id="UP000821845">
    <property type="component" value="Chromosome 2"/>
</dbReference>
<protein>
    <submittedName>
        <fullName evidence="1">Uncharacterized protein</fullName>
    </submittedName>
</protein>
<evidence type="ECO:0000313" key="2">
    <source>
        <dbReference type="Proteomes" id="UP000821845"/>
    </source>
</evidence>
<name>A0ACB7SYZ2_HYAAI</name>
<keyword evidence="2" id="KW-1185">Reference proteome</keyword>
<sequence length="177" mass="19424">MPYRLPCGCSRLSFAATGAVDRRYTHALSEFGCLAHTRSSSSLLSLRGSGPFVLRKSITVPSPWRFFCLLATAALWPAAREIEDYLDQQPMPPPSGRQSRLPSPRRFTSASAIFSRMVAQFPPEELTAVTFGGEAANDRCAEDLRVIQIRTDADPSSVATEQDDRLSFNMPVVVAVT</sequence>
<proteinExistence type="predicted"/>
<accession>A0ACB7SYZ2</accession>
<dbReference type="EMBL" id="CM023482">
    <property type="protein sequence ID" value="KAH6939923.1"/>
    <property type="molecule type" value="Genomic_DNA"/>
</dbReference>
<organism evidence="1 2">
    <name type="scientific">Hyalomma asiaticum</name>
    <name type="common">Tick</name>
    <dbReference type="NCBI Taxonomy" id="266040"/>
    <lineage>
        <taxon>Eukaryota</taxon>
        <taxon>Metazoa</taxon>
        <taxon>Ecdysozoa</taxon>
        <taxon>Arthropoda</taxon>
        <taxon>Chelicerata</taxon>
        <taxon>Arachnida</taxon>
        <taxon>Acari</taxon>
        <taxon>Parasitiformes</taxon>
        <taxon>Ixodida</taxon>
        <taxon>Ixodoidea</taxon>
        <taxon>Ixodidae</taxon>
        <taxon>Hyalomminae</taxon>
        <taxon>Hyalomma</taxon>
    </lineage>
</organism>
<gene>
    <name evidence="1" type="ORF">HPB50_022236</name>
</gene>
<reference evidence="1" key="1">
    <citation type="submission" date="2020-05" db="EMBL/GenBank/DDBJ databases">
        <title>Large-scale comparative analyses of tick genomes elucidate their genetic diversity and vector capacities.</title>
        <authorList>
            <person name="Jia N."/>
            <person name="Wang J."/>
            <person name="Shi W."/>
            <person name="Du L."/>
            <person name="Sun Y."/>
            <person name="Zhan W."/>
            <person name="Jiang J."/>
            <person name="Wang Q."/>
            <person name="Zhang B."/>
            <person name="Ji P."/>
            <person name="Sakyi L.B."/>
            <person name="Cui X."/>
            <person name="Yuan T."/>
            <person name="Jiang B."/>
            <person name="Yang W."/>
            <person name="Lam T.T.-Y."/>
            <person name="Chang Q."/>
            <person name="Ding S."/>
            <person name="Wang X."/>
            <person name="Zhu J."/>
            <person name="Ruan X."/>
            <person name="Zhao L."/>
            <person name="Wei J."/>
            <person name="Que T."/>
            <person name="Du C."/>
            <person name="Cheng J."/>
            <person name="Dai P."/>
            <person name="Han X."/>
            <person name="Huang E."/>
            <person name="Gao Y."/>
            <person name="Liu J."/>
            <person name="Shao H."/>
            <person name="Ye R."/>
            <person name="Li L."/>
            <person name="Wei W."/>
            <person name="Wang X."/>
            <person name="Wang C."/>
            <person name="Yang T."/>
            <person name="Huo Q."/>
            <person name="Li W."/>
            <person name="Guo W."/>
            <person name="Chen H."/>
            <person name="Zhou L."/>
            <person name="Ni X."/>
            <person name="Tian J."/>
            <person name="Zhou Y."/>
            <person name="Sheng Y."/>
            <person name="Liu T."/>
            <person name="Pan Y."/>
            <person name="Xia L."/>
            <person name="Li J."/>
            <person name="Zhao F."/>
            <person name="Cao W."/>
        </authorList>
    </citation>
    <scope>NUCLEOTIDE SEQUENCE</scope>
    <source>
        <strain evidence="1">Hyas-2018</strain>
    </source>
</reference>
<comment type="caution">
    <text evidence="1">The sequence shown here is derived from an EMBL/GenBank/DDBJ whole genome shotgun (WGS) entry which is preliminary data.</text>
</comment>